<gene>
    <name evidence="1" type="ORF">BHM03_00006745</name>
</gene>
<proteinExistence type="predicted"/>
<accession>A0A445MBS0</accession>
<protein>
    <submittedName>
        <fullName evidence="1">Uncharacterized protein</fullName>
    </submittedName>
</protein>
<evidence type="ECO:0000313" key="1">
    <source>
        <dbReference type="EMBL" id="RZR71707.1"/>
    </source>
</evidence>
<sequence length="96" mass="10799">MLTSAARMRSVINHLKGSRDFPRLRIGDRSRFMAIHQLSKFHMYDQPLGGIIGCYACEINSATKMDVGVPNIFHLYSFGEVHELLLAKDPNTGKCC</sequence>
<dbReference type="Proteomes" id="UP000290560">
    <property type="component" value="Unassembled WGS sequence"/>
</dbReference>
<name>A0A445MBS0_ENSVE</name>
<dbReference type="AlphaFoldDB" id="A0A445MBS0"/>
<reference evidence="1" key="1">
    <citation type="journal article" date="2018" name="Data Brief">
        <title>Genome sequence data from 17 accessions of Ensete ventricosum, a staple food crop for millions in Ethiopia.</title>
        <authorList>
            <person name="Yemataw Z."/>
            <person name="Muzemil S."/>
            <person name="Ambachew D."/>
            <person name="Tripathi L."/>
            <person name="Tesfaye K."/>
            <person name="Chala A."/>
            <person name="Farbos A."/>
            <person name="O'Neill P."/>
            <person name="Moore K."/>
            <person name="Grant M."/>
            <person name="Studholme D.J."/>
        </authorList>
    </citation>
    <scope>NUCLEOTIDE SEQUENCE [LARGE SCALE GENOMIC DNA]</scope>
    <source>
        <tissue evidence="1">Leaf</tissue>
    </source>
</reference>
<organism evidence="1">
    <name type="scientific">Ensete ventricosum</name>
    <name type="common">Abyssinian banana</name>
    <name type="synonym">Musa ensete</name>
    <dbReference type="NCBI Taxonomy" id="4639"/>
    <lineage>
        <taxon>Eukaryota</taxon>
        <taxon>Viridiplantae</taxon>
        <taxon>Streptophyta</taxon>
        <taxon>Embryophyta</taxon>
        <taxon>Tracheophyta</taxon>
        <taxon>Spermatophyta</taxon>
        <taxon>Magnoliopsida</taxon>
        <taxon>Liliopsida</taxon>
        <taxon>Zingiberales</taxon>
        <taxon>Musaceae</taxon>
        <taxon>Ensete</taxon>
    </lineage>
</organism>
<dbReference type="EMBL" id="KV875574">
    <property type="protein sequence ID" value="RZR71707.1"/>
    <property type="molecule type" value="Genomic_DNA"/>
</dbReference>